<dbReference type="Pfam" id="PF14310">
    <property type="entry name" value="Fn3-like"/>
    <property type="match status" value="1"/>
</dbReference>
<comment type="catalytic activity">
    <reaction evidence="1">
        <text>Hydrolysis of terminal, non-reducing beta-D-glucosyl residues with release of beta-D-glucose.</text>
        <dbReference type="EC" id="3.2.1.21"/>
    </reaction>
</comment>
<keyword evidence="5" id="KW-0378">Hydrolase</keyword>
<evidence type="ECO:0000256" key="11">
    <source>
        <dbReference type="SAM" id="MobiDB-lite"/>
    </source>
</evidence>
<feature type="domain" description="Fibronectin type III-like" evidence="13">
    <location>
        <begin position="819"/>
        <end position="888"/>
    </location>
</feature>
<dbReference type="VEuPathDB" id="FungiDB:TREMEDRAFT_41754"/>
<evidence type="ECO:0000256" key="12">
    <source>
        <dbReference type="SAM" id="SignalP"/>
    </source>
</evidence>
<dbReference type="EC" id="3.2.1.21" evidence="4"/>
<dbReference type="FunFam" id="3.20.20.300:FF:000002">
    <property type="entry name" value="Probable beta-glucosidase"/>
    <property type="match status" value="1"/>
</dbReference>
<dbReference type="InterPro" id="IPR017853">
    <property type="entry name" value="GH"/>
</dbReference>
<dbReference type="Gene3D" id="2.60.40.10">
    <property type="entry name" value="Immunoglobulins"/>
    <property type="match status" value="1"/>
</dbReference>
<dbReference type="STRING" id="5217.A0A4Q1BBE3"/>
<dbReference type="Pfam" id="PF01915">
    <property type="entry name" value="Glyco_hydro_3_C"/>
    <property type="match status" value="1"/>
</dbReference>
<dbReference type="PANTHER" id="PTHR42715">
    <property type="entry name" value="BETA-GLUCOSIDASE"/>
    <property type="match status" value="1"/>
</dbReference>
<dbReference type="AlphaFoldDB" id="A0A4Q1BBE3"/>
<dbReference type="GO" id="GO:0030245">
    <property type="term" value="P:cellulose catabolic process"/>
    <property type="evidence" value="ECO:0007669"/>
    <property type="project" value="UniProtKB-KW"/>
</dbReference>
<dbReference type="EMBL" id="SDIL01000108">
    <property type="protein sequence ID" value="RXK36132.1"/>
    <property type="molecule type" value="Genomic_DNA"/>
</dbReference>
<dbReference type="SUPFAM" id="SSF51445">
    <property type="entry name" value="(Trans)glycosidases"/>
    <property type="match status" value="1"/>
</dbReference>
<keyword evidence="6" id="KW-0136">Cellulose degradation</keyword>
<dbReference type="InterPro" id="IPR036962">
    <property type="entry name" value="Glyco_hydro_3_N_sf"/>
</dbReference>
<comment type="similarity">
    <text evidence="3">Belongs to the glycosyl hydrolase 3 family.</text>
</comment>
<keyword evidence="8" id="KW-0119">Carbohydrate metabolism</keyword>
<dbReference type="OrthoDB" id="416222at2759"/>
<feature type="compositionally biased region" description="Low complexity" evidence="11">
    <location>
        <begin position="25"/>
        <end position="44"/>
    </location>
</feature>
<comment type="pathway">
    <text evidence="2">Glycan metabolism; cellulose degradation.</text>
</comment>
<organism evidence="14 15">
    <name type="scientific">Tremella mesenterica</name>
    <name type="common">Jelly fungus</name>
    <dbReference type="NCBI Taxonomy" id="5217"/>
    <lineage>
        <taxon>Eukaryota</taxon>
        <taxon>Fungi</taxon>
        <taxon>Dikarya</taxon>
        <taxon>Basidiomycota</taxon>
        <taxon>Agaricomycotina</taxon>
        <taxon>Tremellomycetes</taxon>
        <taxon>Tremellales</taxon>
        <taxon>Tremellaceae</taxon>
        <taxon>Tremella</taxon>
    </lineage>
</organism>
<dbReference type="Pfam" id="PF00933">
    <property type="entry name" value="Glyco_hydro_3"/>
    <property type="match status" value="1"/>
</dbReference>
<dbReference type="InterPro" id="IPR002772">
    <property type="entry name" value="Glyco_hydro_3_C"/>
</dbReference>
<dbReference type="InterPro" id="IPR013783">
    <property type="entry name" value="Ig-like_fold"/>
</dbReference>
<dbReference type="Proteomes" id="UP000289152">
    <property type="component" value="Unassembled WGS sequence"/>
</dbReference>
<gene>
    <name evidence="14" type="ORF">M231_06623</name>
</gene>
<sequence length="902" mass="97916">MLATLLLPLLLVGLVSGRVFHRDNSSSTTTSFNSTTTTSTCPTSTTKNPYAVIPSGYTSPQIDYPLEPSYAHRSSKWKAAHRKARDYLSNWSIEDKVQLTTGVGWALGRCVGNIPSVPEHNFSGLCLQDSPLGVRLTDHVSAFPAGINVAATFDKDLMYHRGLAMGQEFRGKGVHVALGPMTNMGRVAAGGRNWEGFGGDPYLSGWATEMTIRGLQDAGVQATVKHFVGNEQERNRTTSSSNIDDRTLREIYTHPFLRAVAADVAAVMCSYNLINGSWACQDSKTLNGVLKTDFGFEGYVMSDWTATHSGVLSVNSGLDMTMPGDVTFDSYTSFFGSNLTEAVNNGSVAEARLDDMAERILAAYFLVGQDEDYPDVNFDAFKRYAPETNSFVNVQDDHWKLIQHIGAASIVLLKNDQNVLPLNKPKSLVLFGSDLGPPQLGPNGFGDRGGDDGTFAMGWGSGTCEFPYLVDPVSAIVRQARADGTDVAWSFNDWDLYAASSSAANADIAIVGIKSQSGEDYITVDGNEGDRNNLTAWNNGDNLILAVASYCKNTIVVVHSVGPIIMEPWIDHPNVTAVLWAGLPGQESGNSLVDILYGKYNPSGRLPYTIAKNRSDYSADIFYVSSDSIPEPQVDYEEGLNIDYRHFLANNITPRYEFGYGLSYTTFELSNIQIYESDTTFEYFNFTTELYDRRRDDNSTKHHKSVTMSSSSPTGTSGNTSVYPTITSSVNDSSNGTSVSVTSSWKGSNISSVTSSASWSLPTNGTESDSGKSTASDGSDGPGAAKGVEIGRFLAYDLQKPRWTISVDVENTGSVDGCEVAQLYLTYPPEAGEPPRVLRDFARINLQPQTSDTVTFTLSKYDVSIWDVVKQDWVVPSGEFGVTVSRSSMDSGVTTSFCPFGC</sequence>
<evidence type="ECO:0000256" key="7">
    <source>
        <dbReference type="ARBA" id="ARBA00023180"/>
    </source>
</evidence>
<evidence type="ECO:0000313" key="15">
    <source>
        <dbReference type="Proteomes" id="UP000289152"/>
    </source>
</evidence>
<evidence type="ECO:0000256" key="6">
    <source>
        <dbReference type="ARBA" id="ARBA00023001"/>
    </source>
</evidence>
<evidence type="ECO:0000256" key="1">
    <source>
        <dbReference type="ARBA" id="ARBA00000448"/>
    </source>
</evidence>
<keyword evidence="7" id="KW-0325">Glycoprotein</keyword>
<feature type="region of interest" description="Disordered" evidence="11">
    <location>
        <begin position="697"/>
        <end position="784"/>
    </location>
</feature>
<feature type="region of interest" description="Disordered" evidence="11">
    <location>
        <begin position="23"/>
        <end position="44"/>
    </location>
</feature>
<feature type="compositionally biased region" description="Low complexity" evidence="11">
    <location>
        <begin position="706"/>
        <end position="744"/>
    </location>
</feature>
<dbReference type="InterPro" id="IPR026891">
    <property type="entry name" value="Fn3-like"/>
</dbReference>
<feature type="chain" id="PRO_5020179233" description="beta-glucosidase" evidence="12">
    <location>
        <begin position="18"/>
        <end position="902"/>
    </location>
</feature>
<evidence type="ECO:0000256" key="5">
    <source>
        <dbReference type="ARBA" id="ARBA00022801"/>
    </source>
</evidence>
<evidence type="ECO:0000259" key="13">
    <source>
        <dbReference type="SMART" id="SM01217"/>
    </source>
</evidence>
<dbReference type="FunFam" id="3.40.50.1700:FF:000003">
    <property type="entry name" value="Probable beta-glucosidase"/>
    <property type="match status" value="1"/>
</dbReference>
<accession>A0A4Q1BBE3</accession>
<evidence type="ECO:0000256" key="4">
    <source>
        <dbReference type="ARBA" id="ARBA00012744"/>
    </source>
</evidence>
<keyword evidence="15" id="KW-1185">Reference proteome</keyword>
<dbReference type="SMART" id="SM01217">
    <property type="entry name" value="Fn3_like"/>
    <property type="match status" value="1"/>
</dbReference>
<dbReference type="Gene3D" id="3.20.20.300">
    <property type="entry name" value="Glycoside hydrolase, family 3, N-terminal domain"/>
    <property type="match status" value="1"/>
</dbReference>
<dbReference type="InterPro" id="IPR036881">
    <property type="entry name" value="Glyco_hydro_3_C_sf"/>
</dbReference>
<evidence type="ECO:0000256" key="3">
    <source>
        <dbReference type="ARBA" id="ARBA00005336"/>
    </source>
</evidence>
<keyword evidence="9" id="KW-0326">Glycosidase</keyword>
<proteinExistence type="inferred from homology"/>
<evidence type="ECO:0000256" key="10">
    <source>
        <dbReference type="ARBA" id="ARBA00023326"/>
    </source>
</evidence>
<comment type="caution">
    <text evidence="14">The sequence shown here is derived from an EMBL/GenBank/DDBJ whole genome shotgun (WGS) entry which is preliminary data.</text>
</comment>
<dbReference type="InterPro" id="IPR050288">
    <property type="entry name" value="Cellulose_deg_GH3"/>
</dbReference>
<evidence type="ECO:0000256" key="2">
    <source>
        <dbReference type="ARBA" id="ARBA00004987"/>
    </source>
</evidence>
<dbReference type="Gene3D" id="3.40.50.1700">
    <property type="entry name" value="Glycoside hydrolase family 3 C-terminal domain"/>
    <property type="match status" value="1"/>
</dbReference>
<keyword evidence="10" id="KW-0624">Polysaccharide degradation</keyword>
<keyword evidence="12" id="KW-0732">Signal</keyword>
<dbReference type="InterPro" id="IPR001764">
    <property type="entry name" value="Glyco_hydro_3_N"/>
</dbReference>
<feature type="signal peptide" evidence="12">
    <location>
        <begin position="1"/>
        <end position="17"/>
    </location>
</feature>
<feature type="compositionally biased region" description="Polar residues" evidence="11">
    <location>
        <begin position="745"/>
        <end position="777"/>
    </location>
</feature>
<dbReference type="GO" id="GO:0008422">
    <property type="term" value="F:beta-glucosidase activity"/>
    <property type="evidence" value="ECO:0007669"/>
    <property type="project" value="UniProtKB-EC"/>
</dbReference>
<dbReference type="SUPFAM" id="SSF52279">
    <property type="entry name" value="Beta-D-glucan exohydrolase, C-terminal domain"/>
    <property type="match status" value="1"/>
</dbReference>
<reference evidence="14 15" key="1">
    <citation type="submission" date="2016-06" db="EMBL/GenBank/DDBJ databases">
        <title>Evolution of pathogenesis and genome organization in the Tremellales.</title>
        <authorList>
            <person name="Cuomo C."/>
            <person name="Litvintseva A."/>
            <person name="Heitman J."/>
            <person name="Chen Y."/>
            <person name="Sun S."/>
            <person name="Springer D."/>
            <person name="Dromer F."/>
            <person name="Young S."/>
            <person name="Zeng Q."/>
            <person name="Chapman S."/>
            <person name="Gujja S."/>
            <person name="Saif S."/>
            <person name="Birren B."/>
        </authorList>
    </citation>
    <scope>NUCLEOTIDE SEQUENCE [LARGE SCALE GENOMIC DNA]</scope>
    <source>
        <strain evidence="14 15">ATCC 28783</strain>
    </source>
</reference>
<evidence type="ECO:0000256" key="8">
    <source>
        <dbReference type="ARBA" id="ARBA00023277"/>
    </source>
</evidence>
<dbReference type="PANTHER" id="PTHR42715:SF2">
    <property type="entry name" value="BETA-GLUCOSIDASE F-RELATED"/>
    <property type="match status" value="1"/>
</dbReference>
<protein>
    <recommendedName>
        <fullName evidence="4">beta-glucosidase</fullName>
        <ecNumber evidence="4">3.2.1.21</ecNumber>
    </recommendedName>
</protein>
<dbReference type="PRINTS" id="PR00133">
    <property type="entry name" value="GLHYDRLASE3"/>
</dbReference>
<evidence type="ECO:0000256" key="9">
    <source>
        <dbReference type="ARBA" id="ARBA00023295"/>
    </source>
</evidence>
<evidence type="ECO:0000313" key="14">
    <source>
        <dbReference type="EMBL" id="RXK36132.1"/>
    </source>
</evidence>
<dbReference type="InParanoid" id="A0A4Q1BBE3"/>
<name>A0A4Q1BBE3_TREME</name>